<dbReference type="EMBL" id="GGEC01051659">
    <property type="protein sequence ID" value="MBX32143.1"/>
    <property type="molecule type" value="Transcribed_RNA"/>
</dbReference>
<protein>
    <submittedName>
        <fullName evidence="1">Uncharacterized protein</fullName>
    </submittedName>
</protein>
<dbReference type="AlphaFoldDB" id="A0A2P2MPI7"/>
<proteinExistence type="predicted"/>
<evidence type="ECO:0000313" key="1">
    <source>
        <dbReference type="EMBL" id="MBX32143.1"/>
    </source>
</evidence>
<organism evidence="1">
    <name type="scientific">Rhizophora mucronata</name>
    <name type="common">Asiatic mangrove</name>
    <dbReference type="NCBI Taxonomy" id="61149"/>
    <lineage>
        <taxon>Eukaryota</taxon>
        <taxon>Viridiplantae</taxon>
        <taxon>Streptophyta</taxon>
        <taxon>Embryophyta</taxon>
        <taxon>Tracheophyta</taxon>
        <taxon>Spermatophyta</taxon>
        <taxon>Magnoliopsida</taxon>
        <taxon>eudicotyledons</taxon>
        <taxon>Gunneridae</taxon>
        <taxon>Pentapetalae</taxon>
        <taxon>rosids</taxon>
        <taxon>fabids</taxon>
        <taxon>Malpighiales</taxon>
        <taxon>Rhizophoraceae</taxon>
        <taxon>Rhizophora</taxon>
    </lineage>
</organism>
<sequence length="52" mass="6218">MFINKIYPAFTRKGRKENLILRGQMLAKILLGLEKKFVWNYQCLNTMDQIRA</sequence>
<name>A0A2P2MPI7_RHIMU</name>
<accession>A0A2P2MPI7</accession>
<reference evidence="1" key="1">
    <citation type="submission" date="2018-02" db="EMBL/GenBank/DDBJ databases">
        <title>Rhizophora mucronata_Transcriptome.</title>
        <authorList>
            <person name="Meera S.P."/>
            <person name="Sreeshan A."/>
            <person name="Augustine A."/>
        </authorList>
    </citation>
    <scope>NUCLEOTIDE SEQUENCE</scope>
    <source>
        <tissue evidence="1">Leaf</tissue>
    </source>
</reference>